<dbReference type="PANTHER" id="PTHR16023">
    <property type="entry name" value="TAX1 BINDING PROTEIN-RELATED"/>
    <property type="match status" value="1"/>
</dbReference>
<organism evidence="1">
    <name type="scientific">Zea mays</name>
    <name type="common">Maize</name>
    <dbReference type="NCBI Taxonomy" id="4577"/>
    <lineage>
        <taxon>Eukaryota</taxon>
        <taxon>Viridiplantae</taxon>
        <taxon>Streptophyta</taxon>
        <taxon>Embryophyta</taxon>
        <taxon>Tracheophyta</taxon>
        <taxon>Spermatophyta</taxon>
        <taxon>Magnoliopsida</taxon>
        <taxon>Liliopsida</taxon>
        <taxon>Poales</taxon>
        <taxon>Poaceae</taxon>
        <taxon>PACMAD clade</taxon>
        <taxon>Panicoideae</taxon>
        <taxon>Andropogonodae</taxon>
        <taxon>Andropogoneae</taxon>
        <taxon>Tripsacinae</taxon>
        <taxon>Zea</taxon>
    </lineage>
</organism>
<proteinExistence type="predicted"/>
<dbReference type="EMBL" id="CM000782">
    <property type="protein sequence ID" value="AQK80399.1"/>
    <property type="molecule type" value="Genomic_DNA"/>
</dbReference>
<sequence length="126" mass="14308">MSMLISDWTHILLLLFSIEEFIPLLRERMNVLNPYVRQFLVGWITMLDSVPDIDMLGFLPDFLDGLFNMLSDSSHEIRQQADAALSEFLQEIKNSPGWDRDAHDQGAVGNSSFPTVLNCVVNSQHA</sequence>
<dbReference type="InterPro" id="IPR016024">
    <property type="entry name" value="ARM-type_fold"/>
</dbReference>
<dbReference type="SUPFAM" id="SSF48371">
    <property type="entry name" value="ARM repeat"/>
    <property type="match status" value="1"/>
</dbReference>
<dbReference type="GO" id="GO:0070772">
    <property type="term" value="C:PAS complex"/>
    <property type="evidence" value="ECO:0007669"/>
    <property type="project" value="InterPro"/>
</dbReference>
<dbReference type="STRING" id="4577.A0A1D6LL34"/>
<dbReference type="Gene3D" id="1.25.10.10">
    <property type="entry name" value="Leucine-rich Repeat Variant"/>
    <property type="match status" value="1"/>
</dbReference>
<dbReference type="InterPro" id="IPR011989">
    <property type="entry name" value="ARM-like"/>
</dbReference>
<dbReference type="FunFam" id="1.25.10.10:FF:001571">
    <property type="entry name" value="Protein VAC14-like protein"/>
    <property type="match status" value="1"/>
</dbReference>
<reference evidence="1" key="1">
    <citation type="submission" date="2015-12" db="EMBL/GenBank/DDBJ databases">
        <title>Update maize B73 reference genome by single molecule sequencing technologies.</title>
        <authorList>
            <consortium name="Maize Genome Sequencing Project"/>
            <person name="Ware D."/>
        </authorList>
    </citation>
    <scope>NUCLEOTIDE SEQUENCE</scope>
    <source>
        <tissue evidence="1">Seedling</tissue>
    </source>
</reference>
<dbReference type="InParanoid" id="A0A1D6LL34"/>
<dbReference type="PANTHER" id="PTHR16023:SF0">
    <property type="entry name" value="PROTEIN VAC14 HOMOLOG"/>
    <property type="match status" value="1"/>
</dbReference>
<dbReference type="InterPro" id="IPR026825">
    <property type="entry name" value="Vac14"/>
</dbReference>
<gene>
    <name evidence="1" type="ORF">ZEAMMB73_Zm00001d036170</name>
</gene>
<evidence type="ECO:0000313" key="1">
    <source>
        <dbReference type="EMBL" id="AQK80399.1"/>
    </source>
</evidence>
<name>A0A1D6LL34_MAIZE</name>
<dbReference type="GO" id="GO:0006661">
    <property type="term" value="P:phosphatidylinositol biosynthetic process"/>
    <property type="evidence" value="ECO:0007669"/>
    <property type="project" value="InterPro"/>
</dbReference>
<protein>
    <submittedName>
        <fullName evidence="1">Protein VAC14-like protein</fullName>
    </submittedName>
</protein>
<dbReference type="AlphaFoldDB" id="A0A1D6LL34"/>
<accession>A0A1D6LL34</accession>